<name>A0A356W3K7_9PROT</name>
<organism evidence="1 2">
    <name type="scientific">Hyphomonas atlantica</name>
    <dbReference type="NCBI Taxonomy" id="1280948"/>
    <lineage>
        <taxon>Bacteria</taxon>
        <taxon>Pseudomonadati</taxon>
        <taxon>Pseudomonadota</taxon>
        <taxon>Alphaproteobacteria</taxon>
        <taxon>Hyphomonadales</taxon>
        <taxon>Hyphomonadaceae</taxon>
        <taxon>Hyphomonas</taxon>
    </lineage>
</organism>
<proteinExistence type="predicted"/>
<dbReference type="AlphaFoldDB" id="A0A356W3K7"/>
<evidence type="ECO:0000313" key="1">
    <source>
        <dbReference type="EMBL" id="HBQ48157.1"/>
    </source>
</evidence>
<comment type="caution">
    <text evidence="1">The sequence shown here is derived from an EMBL/GenBank/DDBJ whole genome shotgun (WGS) entry which is preliminary data.</text>
</comment>
<gene>
    <name evidence="1" type="ORF">DD728_04595</name>
</gene>
<protein>
    <submittedName>
        <fullName evidence="1">Uncharacterized protein</fullName>
    </submittedName>
</protein>
<dbReference type="Proteomes" id="UP000263957">
    <property type="component" value="Unassembled WGS sequence"/>
</dbReference>
<accession>A0A356W3K7</accession>
<evidence type="ECO:0000313" key="2">
    <source>
        <dbReference type="Proteomes" id="UP000263957"/>
    </source>
</evidence>
<sequence length="101" mass="11347">MEPLNSVILDFKAFVKEGEEELAPFSLLVIKPGYEEGRGYFCSVICTYLRAKPFQIFGVDEAQACELSIDFIRQMLEGQAELVDADGNPVDLPEIVWDEQA</sequence>
<dbReference type="EMBL" id="DOGS01000095">
    <property type="protein sequence ID" value="HBQ48157.1"/>
    <property type="molecule type" value="Genomic_DNA"/>
</dbReference>
<reference evidence="1 2" key="1">
    <citation type="journal article" date="2018" name="Nat. Biotechnol.">
        <title>A standardized bacterial taxonomy based on genome phylogeny substantially revises the tree of life.</title>
        <authorList>
            <person name="Parks D.H."/>
            <person name="Chuvochina M."/>
            <person name="Waite D.W."/>
            <person name="Rinke C."/>
            <person name="Skarshewski A."/>
            <person name="Chaumeil P.A."/>
            <person name="Hugenholtz P."/>
        </authorList>
    </citation>
    <scope>NUCLEOTIDE SEQUENCE [LARGE SCALE GENOMIC DNA]</scope>
    <source>
        <strain evidence="1">UBA10378</strain>
    </source>
</reference>